<accession>A0A0P1AXC0</accession>
<protein>
    <submittedName>
        <fullName evidence="1">Uncharacterized protein</fullName>
    </submittedName>
</protein>
<dbReference type="RefSeq" id="XP_024583466.1">
    <property type="nucleotide sequence ID" value="XM_024718027.1"/>
</dbReference>
<evidence type="ECO:0000313" key="2">
    <source>
        <dbReference type="Proteomes" id="UP000054928"/>
    </source>
</evidence>
<organism evidence="1 2">
    <name type="scientific">Plasmopara halstedii</name>
    <name type="common">Downy mildew of sunflower</name>
    <dbReference type="NCBI Taxonomy" id="4781"/>
    <lineage>
        <taxon>Eukaryota</taxon>
        <taxon>Sar</taxon>
        <taxon>Stramenopiles</taxon>
        <taxon>Oomycota</taxon>
        <taxon>Peronosporomycetes</taxon>
        <taxon>Peronosporales</taxon>
        <taxon>Peronosporaceae</taxon>
        <taxon>Plasmopara</taxon>
    </lineage>
</organism>
<dbReference type="STRING" id="4781.A0A0P1AXC0"/>
<dbReference type="Proteomes" id="UP000054928">
    <property type="component" value="Unassembled WGS sequence"/>
</dbReference>
<keyword evidence="2" id="KW-1185">Reference proteome</keyword>
<sequence length="157" mass="17511">MRNYKEMVQRSSQYSQNNAFNFQAANSKRSTNHLFSPLDTSLRRVSIEKVVTPSGDVSTNPQEILLRFIEHWGTKMGDANSPTGVAPPPDDGKQRQLLDSVLRFVTDSDRERLNAELTTADLVCAIRHMKATSSPDMDGLLAGLYQVAPDVFGNRLQ</sequence>
<dbReference type="GeneID" id="36398807"/>
<dbReference type="EMBL" id="CCYD01002371">
    <property type="protein sequence ID" value="CEG47097.1"/>
    <property type="molecule type" value="Genomic_DNA"/>
</dbReference>
<dbReference type="AlphaFoldDB" id="A0A0P1AXC0"/>
<name>A0A0P1AXC0_PLAHL</name>
<reference evidence="2" key="1">
    <citation type="submission" date="2014-09" db="EMBL/GenBank/DDBJ databases">
        <authorList>
            <person name="Sharma Rahul"/>
            <person name="Thines Marco"/>
        </authorList>
    </citation>
    <scope>NUCLEOTIDE SEQUENCE [LARGE SCALE GENOMIC DNA]</scope>
</reference>
<proteinExistence type="predicted"/>
<evidence type="ECO:0000313" key="1">
    <source>
        <dbReference type="EMBL" id="CEG47097.1"/>
    </source>
</evidence>
<dbReference type="OrthoDB" id="78439at2759"/>